<evidence type="ECO:0000313" key="1">
    <source>
        <dbReference type="EMBL" id="QQK08442.1"/>
    </source>
</evidence>
<proteinExistence type="predicted"/>
<dbReference type="EMBL" id="CP066744">
    <property type="protein sequence ID" value="QQK08442.1"/>
    <property type="molecule type" value="Genomic_DNA"/>
</dbReference>
<reference evidence="1 2" key="1">
    <citation type="journal article" date="2022" name="Int. J. Syst. Evol. Microbiol.">
        <title>Miniphocaeibacter halophilus sp. nov., an ammonium-tolerant acetate-producing bacterium isolated from a biogas system.</title>
        <authorList>
            <person name="Schnurer A."/>
            <person name="Singh A."/>
            <person name="Bi S."/>
            <person name="Qiao W."/>
            <person name="Westerholm M."/>
        </authorList>
    </citation>
    <scope>NUCLEOTIDE SEQUENCE [LARGE SCALE GENOMIC DNA]</scope>
    <source>
        <strain evidence="1 2">AMB_01</strain>
    </source>
</reference>
<gene>
    <name evidence="1" type="ORF">JFY71_02595</name>
</gene>
<dbReference type="Proteomes" id="UP000595814">
    <property type="component" value="Chromosome"/>
</dbReference>
<name>A0AC61MSC9_9FIRM</name>
<accession>A0AC61MSC9</accession>
<keyword evidence="2" id="KW-1185">Reference proteome</keyword>
<protein>
    <submittedName>
        <fullName evidence="1">GNAT family N-acetyltransferase</fullName>
    </submittedName>
</protein>
<evidence type="ECO:0000313" key="2">
    <source>
        <dbReference type="Proteomes" id="UP000595814"/>
    </source>
</evidence>
<sequence>MSNKELEMKEIGVDYLDQYNQLLKYVFQVTESELTQSGWEEEEDFIRAKAPNLEKADAIGWFDKGNLISQVIVYPMKVRIFNHTFNMGGLTGVGTYPEYTGNGLMHELLFKALSRMREKKQFISYLYPYSIPYYRRKGWEIVSDKITYEIKDYQLPKNDSILGKVRRVDPKGEEIKTVYNKFSNVTHGALIRDDISWNEYWLWENEDIMTAVYYNEKDKLEGYLVYWISDEIFYIKEMIFLNENARKGLWNFVSAHFSMIKKVIGNTYTDEPLSFLFEDADIKESISPYFMARIVDFEKFIEEFPFKKDNVDKEWIFKLEDPLLSWNEGVFHLYISKEGKGKARLVSEKTKDKIDIQTMTTMLLGYKRPDYLYRIGRIECSMKTINDLEDSIEKQVPYFSDYF</sequence>
<organism evidence="1 2">
    <name type="scientific">Miniphocaeibacter halophilus</name>
    <dbReference type="NCBI Taxonomy" id="2931922"/>
    <lineage>
        <taxon>Bacteria</taxon>
        <taxon>Bacillati</taxon>
        <taxon>Bacillota</taxon>
        <taxon>Tissierellia</taxon>
        <taxon>Tissierellales</taxon>
        <taxon>Peptoniphilaceae</taxon>
        <taxon>Miniphocaeibacter</taxon>
    </lineage>
</organism>